<dbReference type="NCBIfam" id="NF038083">
    <property type="entry name" value="CU044_5270_fam"/>
    <property type="match status" value="1"/>
</dbReference>
<evidence type="ECO:0000313" key="2">
    <source>
        <dbReference type="EMBL" id="MBB5821964.1"/>
    </source>
</evidence>
<accession>A0A7W9IKX1</accession>
<keyword evidence="1" id="KW-0472">Membrane</keyword>
<gene>
    <name evidence="2" type="ORF">F4562_005026</name>
</gene>
<keyword evidence="1" id="KW-1133">Transmembrane helix</keyword>
<name>A0A7W9IKX1_9ACTN</name>
<feature type="transmembrane region" description="Helical" evidence="1">
    <location>
        <begin position="54"/>
        <end position="77"/>
    </location>
</feature>
<evidence type="ECO:0000256" key="1">
    <source>
        <dbReference type="SAM" id="Phobius"/>
    </source>
</evidence>
<protein>
    <recommendedName>
        <fullName evidence="4">CU044_5270 family protein</fullName>
    </recommendedName>
</protein>
<sequence length="353" mass="37840">MNDIDDRVRALRPDNLMEETYRSRRDADLTRAFAETAPSRPAARFRLAVPRLSLVPRLLVAGALAAAAAAVVVPATMTGTTAQPGPGADPVPAVAAPSRSTAAPVELTAGTFLLAGAETAAREPADTGRYWFERTRTFEPVGSGAVVAHTGEIWYNGRDGRSSSNLDVKVTFADEADEAAWREKGSPRLWEAPKTEDFSKISLQTKLGKQTLTLNDERKLPGDAAELERWLRAAHEDGPFGEFVFTAARHILSSPASPATRSAMLRVLAAQPGLKLEQGVTDPLGRPGVAVTTADGHHRLIVDESGARLLAFEYDGPDQEGRTAERAVGLPLPKGMKVAYESSGWVQELGARK</sequence>
<keyword evidence="3" id="KW-1185">Reference proteome</keyword>
<dbReference type="EMBL" id="JACHMP010000001">
    <property type="protein sequence ID" value="MBB5821964.1"/>
    <property type="molecule type" value="Genomic_DNA"/>
</dbReference>
<evidence type="ECO:0008006" key="4">
    <source>
        <dbReference type="Google" id="ProtNLM"/>
    </source>
</evidence>
<dbReference type="RefSeq" id="WP_184540879.1">
    <property type="nucleotide sequence ID" value="NZ_JACHMP010000001.1"/>
</dbReference>
<comment type="caution">
    <text evidence="2">The sequence shown here is derived from an EMBL/GenBank/DDBJ whole genome shotgun (WGS) entry which is preliminary data.</text>
</comment>
<organism evidence="2 3">
    <name type="scientific">Streptosporangium becharense</name>
    <dbReference type="NCBI Taxonomy" id="1816182"/>
    <lineage>
        <taxon>Bacteria</taxon>
        <taxon>Bacillati</taxon>
        <taxon>Actinomycetota</taxon>
        <taxon>Actinomycetes</taxon>
        <taxon>Streptosporangiales</taxon>
        <taxon>Streptosporangiaceae</taxon>
        <taxon>Streptosporangium</taxon>
    </lineage>
</organism>
<dbReference type="InterPro" id="IPR047789">
    <property type="entry name" value="CU044_5270-like"/>
</dbReference>
<keyword evidence="1" id="KW-0812">Transmembrane</keyword>
<dbReference type="Proteomes" id="UP000540685">
    <property type="component" value="Unassembled WGS sequence"/>
</dbReference>
<reference evidence="2 3" key="1">
    <citation type="submission" date="2020-08" db="EMBL/GenBank/DDBJ databases">
        <title>Sequencing the genomes of 1000 actinobacteria strains.</title>
        <authorList>
            <person name="Klenk H.-P."/>
        </authorList>
    </citation>
    <scope>NUCLEOTIDE SEQUENCE [LARGE SCALE GENOMIC DNA]</scope>
    <source>
        <strain evidence="2 3">DSM 46887</strain>
    </source>
</reference>
<proteinExistence type="predicted"/>
<evidence type="ECO:0000313" key="3">
    <source>
        <dbReference type="Proteomes" id="UP000540685"/>
    </source>
</evidence>
<dbReference type="AlphaFoldDB" id="A0A7W9IKX1"/>